<feature type="region of interest" description="Disordered" evidence="1">
    <location>
        <begin position="172"/>
        <end position="218"/>
    </location>
</feature>
<feature type="compositionally biased region" description="Pro residues" evidence="1">
    <location>
        <begin position="172"/>
        <end position="183"/>
    </location>
</feature>
<keyword evidence="3" id="KW-1185">Reference proteome</keyword>
<feature type="compositionally biased region" description="Pro residues" evidence="1">
    <location>
        <begin position="208"/>
        <end position="218"/>
    </location>
</feature>
<feature type="compositionally biased region" description="Acidic residues" evidence="1">
    <location>
        <begin position="248"/>
        <end position="258"/>
    </location>
</feature>
<dbReference type="Proteomes" id="UP001219525">
    <property type="component" value="Unassembled WGS sequence"/>
</dbReference>
<feature type="compositionally biased region" description="Polar residues" evidence="1">
    <location>
        <begin position="118"/>
        <end position="140"/>
    </location>
</feature>
<feature type="region of interest" description="Disordered" evidence="1">
    <location>
        <begin position="62"/>
        <end position="143"/>
    </location>
</feature>
<evidence type="ECO:0000313" key="2">
    <source>
        <dbReference type="EMBL" id="KAJ7205050.1"/>
    </source>
</evidence>
<protein>
    <submittedName>
        <fullName evidence="2">Uncharacterized protein</fullName>
    </submittedName>
</protein>
<evidence type="ECO:0000256" key="1">
    <source>
        <dbReference type="SAM" id="MobiDB-lite"/>
    </source>
</evidence>
<dbReference type="PRINTS" id="PR01217">
    <property type="entry name" value="PRICHEXTENSN"/>
</dbReference>
<dbReference type="EMBL" id="JARJCW010000045">
    <property type="protein sequence ID" value="KAJ7205050.1"/>
    <property type="molecule type" value="Genomic_DNA"/>
</dbReference>
<gene>
    <name evidence="2" type="ORF">GGX14DRAFT_459177</name>
</gene>
<comment type="caution">
    <text evidence="2">The sequence shown here is derived from an EMBL/GenBank/DDBJ whole genome shotgun (WGS) entry which is preliminary data.</text>
</comment>
<name>A0AAD6Y743_9AGAR</name>
<dbReference type="AlphaFoldDB" id="A0AAD6Y743"/>
<reference evidence="2" key="1">
    <citation type="submission" date="2023-03" db="EMBL/GenBank/DDBJ databases">
        <title>Massive genome expansion in bonnet fungi (Mycena s.s.) driven by repeated elements and novel gene families across ecological guilds.</title>
        <authorList>
            <consortium name="Lawrence Berkeley National Laboratory"/>
            <person name="Harder C.B."/>
            <person name="Miyauchi S."/>
            <person name="Viragh M."/>
            <person name="Kuo A."/>
            <person name="Thoen E."/>
            <person name="Andreopoulos B."/>
            <person name="Lu D."/>
            <person name="Skrede I."/>
            <person name="Drula E."/>
            <person name="Henrissat B."/>
            <person name="Morin E."/>
            <person name="Kohler A."/>
            <person name="Barry K."/>
            <person name="LaButti K."/>
            <person name="Morin E."/>
            <person name="Salamov A."/>
            <person name="Lipzen A."/>
            <person name="Mereny Z."/>
            <person name="Hegedus B."/>
            <person name="Baldrian P."/>
            <person name="Stursova M."/>
            <person name="Weitz H."/>
            <person name="Taylor A."/>
            <person name="Grigoriev I.V."/>
            <person name="Nagy L.G."/>
            <person name="Martin F."/>
            <person name="Kauserud H."/>
        </authorList>
    </citation>
    <scope>NUCLEOTIDE SEQUENCE</scope>
    <source>
        <strain evidence="2">9144</strain>
    </source>
</reference>
<sequence length="269" mass="27895">MAALRNITLAIADDALAVATSQLAITVFVTQDGEMRLDIRAAGAADENSPVGIPIQVVHASAGAGHAGGPPPAAMWPMSSSGAQPPRTDGTAAPSPSLDSDILPTYSLGVAPPPYSLFRSQTTSNQSTAPMSNQPMHNTMTTPAPAVPPPGGTPAAAAPTPIGLGLVHRPQLPTPPPTPPNPVLAPVSAPPMHTHQQMTFPAQRRRPTQPPSPLPPAPLGEILVSALATLGAQLWPLQMKRPRAAIDELGEMPDEDGQENGRRAKRRRL</sequence>
<proteinExistence type="predicted"/>
<feature type="region of interest" description="Disordered" evidence="1">
    <location>
        <begin position="246"/>
        <end position="269"/>
    </location>
</feature>
<evidence type="ECO:0000313" key="3">
    <source>
        <dbReference type="Proteomes" id="UP001219525"/>
    </source>
</evidence>
<accession>A0AAD6Y743</accession>
<organism evidence="2 3">
    <name type="scientific">Mycena pura</name>
    <dbReference type="NCBI Taxonomy" id="153505"/>
    <lineage>
        <taxon>Eukaryota</taxon>
        <taxon>Fungi</taxon>
        <taxon>Dikarya</taxon>
        <taxon>Basidiomycota</taxon>
        <taxon>Agaricomycotina</taxon>
        <taxon>Agaricomycetes</taxon>
        <taxon>Agaricomycetidae</taxon>
        <taxon>Agaricales</taxon>
        <taxon>Marasmiineae</taxon>
        <taxon>Mycenaceae</taxon>
        <taxon>Mycena</taxon>
    </lineage>
</organism>